<protein>
    <recommendedName>
        <fullName evidence="4">Probable cell division protein WhiA</fullName>
    </recommendedName>
</protein>
<dbReference type="InterPro" id="IPR027434">
    <property type="entry name" value="Homing_endonucl"/>
</dbReference>
<evidence type="ECO:0000259" key="6">
    <source>
        <dbReference type="Pfam" id="PF14527"/>
    </source>
</evidence>
<evidence type="ECO:0000256" key="2">
    <source>
        <dbReference type="ARBA" id="ARBA00023125"/>
    </source>
</evidence>
<evidence type="ECO:0000259" key="5">
    <source>
        <dbReference type="Pfam" id="PF02650"/>
    </source>
</evidence>
<reference evidence="8" key="1">
    <citation type="submission" date="2016-10" db="EMBL/GenBank/DDBJ databases">
        <authorList>
            <person name="Varghese N."/>
            <person name="Submissions S."/>
        </authorList>
    </citation>
    <scope>NUCLEOTIDE SEQUENCE [LARGE SCALE GENOMIC DNA]</scope>
    <source>
        <strain evidence="8">S1b</strain>
    </source>
</reference>
<evidence type="ECO:0000256" key="1">
    <source>
        <dbReference type="ARBA" id="ARBA00022618"/>
    </source>
</evidence>
<dbReference type="Gene3D" id="3.10.28.10">
    <property type="entry name" value="Homing endonucleases"/>
    <property type="match status" value="1"/>
</dbReference>
<dbReference type="RefSeq" id="WP_022749996.1">
    <property type="nucleotide sequence ID" value="NZ_FOGW01000004.1"/>
</dbReference>
<sequence>MSFSQKVKTEIISKSNNNKEYDIAELMGIVSSIGEVVGNYENFILDTDNPIVFEHFAILVKNNFPFDITKQIGKDNCKLFLKTLGYKLTNDPIAVGLSAFDEKMLEQTEMRKAYLRGTFLAIGSISDPHKSYHLEMVCNNKNKANRIQKIMITFGLDAKIVLRKNHYVVYIKEGSQISDFLSAIGAYQALLELENVRILKDMRNTVNRKVNCETANIGKTVNAAIRQIEDIELIKEKNELINLPDQLKEIAILRLENPDSSLKDLGTLLDPPVGKSGVNHRLRKISLIAEELRNKNAG</sequence>
<dbReference type="SUPFAM" id="SSF55608">
    <property type="entry name" value="Homing endonucleases"/>
    <property type="match status" value="1"/>
</dbReference>
<evidence type="ECO:0000256" key="3">
    <source>
        <dbReference type="ARBA" id="ARBA00023306"/>
    </source>
</evidence>
<dbReference type="InterPro" id="IPR003802">
    <property type="entry name" value="Sporulation_regulator_WhiA"/>
</dbReference>
<dbReference type="EMBL" id="FOGW01000004">
    <property type="protein sequence ID" value="SER42298.1"/>
    <property type="molecule type" value="Genomic_DNA"/>
</dbReference>
<name>A0A1H9P289_9FIRM</name>
<feature type="domain" description="Sporulation regulator WhiA C-terminal" evidence="5">
    <location>
        <begin position="206"/>
        <end position="289"/>
    </location>
</feature>
<accession>A0A1H9P289</accession>
<keyword evidence="1 4" id="KW-0132">Cell division</keyword>
<dbReference type="OrthoDB" id="401278at2"/>
<dbReference type="GO" id="GO:0043937">
    <property type="term" value="P:regulation of sporulation"/>
    <property type="evidence" value="ECO:0007669"/>
    <property type="project" value="InterPro"/>
</dbReference>
<keyword evidence="2 4" id="KW-0238">DNA-binding</keyword>
<keyword evidence="8" id="KW-1185">Reference proteome</keyword>
<dbReference type="AlphaFoldDB" id="A0A1H9P289"/>
<comment type="function">
    <text evidence="4">Involved in cell division and chromosome segregation.</text>
</comment>
<evidence type="ECO:0000313" key="8">
    <source>
        <dbReference type="Proteomes" id="UP000182471"/>
    </source>
</evidence>
<dbReference type="Pfam" id="PF14527">
    <property type="entry name" value="LAGLIDADG_WhiA"/>
    <property type="match status" value="1"/>
</dbReference>
<dbReference type="GO" id="GO:0003677">
    <property type="term" value="F:DNA binding"/>
    <property type="evidence" value="ECO:0007669"/>
    <property type="project" value="UniProtKB-UniRule"/>
</dbReference>
<dbReference type="GO" id="GO:0051301">
    <property type="term" value="P:cell division"/>
    <property type="evidence" value="ECO:0007669"/>
    <property type="project" value="UniProtKB-UniRule"/>
</dbReference>
<feature type="domain" description="WhiA LAGLIDADG-like" evidence="6">
    <location>
        <begin position="112"/>
        <end position="203"/>
    </location>
</feature>
<evidence type="ECO:0000313" key="7">
    <source>
        <dbReference type="EMBL" id="SER42298.1"/>
    </source>
</evidence>
<gene>
    <name evidence="4" type="primary">whiA</name>
    <name evidence="7" type="ORF">SAMN02910429_00060</name>
</gene>
<proteinExistence type="inferred from homology"/>
<dbReference type="Proteomes" id="UP000182471">
    <property type="component" value="Unassembled WGS sequence"/>
</dbReference>
<dbReference type="InterPro" id="IPR023054">
    <property type="entry name" value="Sporulation_regulator_WhiA_C"/>
</dbReference>
<organism evidence="7 8">
    <name type="scientific">Lachnobacterium bovis</name>
    <dbReference type="NCBI Taxonomy" id="140626"/>
    <lineage>
        <taxon>Bacteria</taxon>
        <taxon>Bacillati</taxon>
        <taxon>Bacillota</taxon>
        <taxon>Clostridia</taxon>
        <taxon>Lachnospirales</taxon>
        <taxon>Lachnospiraceae</taxon>
        <taxon>Lachnobacterium</taxon>
    </lineage>
</organism>
<dbReference type="Pfam" id="PF02650">
    <property type="entry name" value="HTH_WhiA"/>
    <property type="match status" value="1"/>
</dbReference>
<dbReference type="InterPro" id="IPR039518">
    <property type="entry name" value="WhiA_LAGLIDADG_dom"/>
</dbReference>
<dbReference type="PANTHER" id="PTHR37307">
    <property type="entry name" value="CELL DIVISION PROTEIN WHIA-RELATED"/>
    <property type="match status" value="1"/>
</dbReference>
<evidence type="ECO:0000256" key="4">
    <source>
        <dbReference type="HAMAP-Rule" id="MF_01420"/>
    </source>
</evidence>
<dbReference type="HAMAP" id="MF_01420">
    <property type="entry name" value="HTH_type_WhiA"/>
    <property type="match status" value="1"/>
</dbReference>
<dbReference type="NCBIfam" id="TIGR00647">
    <property type="entry name" value="DNA_bind_WhiA"/>
    <property type="match status" value="1"/>
</dbReference>
<dbReference type="PANTHER" id="PTHR37307:SF1">
    <property type="entry name" value="CELL DIVISION PROTEIN WHIA-RELATED"/>
    <property type="match status" value="1"/>
</dbReference>
<comment type="similarity">
    <text evidence="4">Belongs to the WhiA family.</text>
</comment>
<keyword evidence="3 4" id="KW-0131">Cell cycle</keyword>